<protein>
    <submittedName>
        <fullName evidence="3">DUF3883 domain-containing protein</fullName>
    </submittedName>
</protein>
<gene>
    <name evidence="3" type="ORF">HED64_04025</name>
</gene>
<dbReference type="EMBL" id="JAAWVT010000001">
    <property type="protein sequence ID" value="NKG19878.1"/>
    <property type="molecule type" value="Genomic_DNA"/>
</dbReference>
<evidence type="ECO:0000313" key="4">
    <source>
        <dbReference type="Proteomes" id="UP000746595"/>
    </source>
</evidence>
<organism evidence="3 4">
    <name type="scientific">Paeniglutamicibacter terrestris</name>
    <dbReference type="NCBI Taxonomy" id="2723403"/>
    <lineage>
        <taxon>Bacteria</taxon>
        <taxon>Bacillati</taxon>
        <taxon>Actinomycetota</taxon>
        <taxon>Actinomycetes</taxon>
        <taxon>Micrococcales</taxon>
        <taxon>Micrococcaceae</taxon>
        <taxon>Paeniglutamicibacter</taxon>
    </lineage>
</organism>
<evidence type="ECO:0000259" key="2">
    <source>
        <dbReference type="Pfam" id="PF13020"/>
    </source>
</evidence>
<accession>A0ABX1G0W1</accession>
<name>A0ABX1G0W1_9MICC</name>
<feature type="compositionally biased region" description="Polar residues" evidence="1">
    <location>
        <begin position="281"/>
        <end position="296"/>
    </location>
</feature>
<evidence type="ECO:0000313" key="3">
    <source>
        <dbReference type="EMBL" id="NKG19878.1"/>
    </source>
</evidence>
<reference evidence="3 4" key="1">
    <citation type="submission" date="2020-04" db="EMBL/GenBank/DDBJ databases">
        <title>Paeniglutamicibacter sp. ANT13_2, a novel actinomycete isolated from sediment in Antarctica.</title>
        <authorList>
            <person name="Sakdapetsiri C."/>
            <person name="Pinyakong O."/>
        </authorList>
    </citation>
    <scope>NUCLEOTIDE SEQUENCE [LARGE SCALE GENOMIC DNA]</scope>
    <source>
        <strain evidence="3 4">ANT13_2</strain>
    </source>
</reference>
<dbReference type="RefSeq" id="WP_168150769.1">
    <property type="nucleotide sequence ID" value="NZ_JAAWVT010000001.1"/>
</dbReference>
<comment type="caution">
    <text evidence="3">The sequence shown here is derived from an EMBL/GenBank/DDBJ whole genome shotgun (WGS) entry which is preliminary data.</text>
</comment>
<sequence>MAINFTLTERPSLDAARDPMGRSWVGWDCNRTDEELWEQNRGIWNLRSNVVDDEEFATLSFDGVIQVVARITGLEQVAVPESKSGYKTALKGEVLPLGDSVRDALVGTTVPPVRNPVQYLAKERETVREATEELIRRSVLLTYNPASWSWEPGIHAQLIASTASGLRVKDRWSTGNTVHKIRPGDRAFLLQQGVGIRGIIASGLVGSRVFQAEHWNDSGDEANYALIEWDTVLDEQHALLHEDLLALTPGFGWTPNSSGTELKAPHAQTVERAWSLHAGKLQSTPPGTPGRGQSWSDDPVKRKLAEDHGQKMLERHYIDRGWAVQDTRIGNPYDAVATKGTATLYLEAKATQTTGNKVLVTPNEVRFARDNRGQCIIGIVSDILFNPDGSLDDSSGRLRIFDWTAHETELKATGFTWTPSDPPIA</sequence>
<dbReference type="Pfam" id="PF13020">
    <property type="entry name" value="NOV_C"/>
    <property type="match status" value="1"/>
</dbReference>
<feature type="region of interest" description="Disordered" evidence="1">
    <location>
        <begin position="279"/>
        <end position="300"/>
    </location>
</feature>
<dbReference type="InterPro" id="IPR024975">
    <property type="entry name" value="NOV_C"/>
</dbReference>
<feature type="domain" description="Protein NO VEIN C-terminal" evidence="2">
    <location>
        <begin position="309"/>
        <end position="382"/>
    </location>
</feature>
<dbReference type="Proteomes" id="UP000746595">
    <property type="component" value="Unassembled WGS sequence"/>
</dbReference>
<evidence type="ECO:0000256" key="1">
    <source>
        <dbReference type="SAM" id="MobiDB-lite"/>
    </source>
</evidence>
<proteinExistence type="predicted"/>
<keyword evidence="4" id="KW-1185">Reference proteome</keyword>